<comment type="caution">
    <text evidence="4">The sequence shown here is derived from an EMBL/GenBank/DDBJ whole genome shotgun (WGS) entry which is preliminary data.</text>
</comment>
<organism evidence="4 5">
    <name type="scientific">Bacillus infantis</name>
    <dbReference type="NCBI Taxonomy" id="324767"/>
    <lineage>
        <taxon>Bacteria</taxon>
        <taxon>Bacillati</taxon>
        <taxon>Bacillota</taxon>
        <taxon>Bacilli</taxon>
        <taxon>Bacillales</taxon>
        <taxon>Bacillaceae</taxon>
        <taxon>Bacillus</taxon>
    </lineage>
</organism>
<dbReference type="PANTHER" id="PTHR35862:SF1">
    <property type="entry name" value="FELS-2 PROPHAGE PROTEIN"/>
    <property type="match status" value="1"/>
</dbReference>
<sequence length="392" mass="43577">MKKTDPYSRAWRCPLELNHLPDIQFVETNLDVILQETIAGYEKAYLEQYGQEKKLFPGDPIRIYLYSQALREFQLRKLIDYSAKQNLLKYAKGDYLRHIGATKGVDQLGEQKATVLVRFNLSTALTSVYTIPAGLRVGPGNNLYFETTSPIEIPAGMQEVIGLVTCTVPGTIGNGFAPGQINIISDPQPYLISVVNIETSKGGSDVEDEESYRERIHLAPEGFSVAGPEGAYIYFAKSFSPLVLDVKAHSPSDGVVDLRLLLQDGELPSECFLQEAFEYLNAKDRRPLTDKLQVNAPDTVDYDIDLDYYILDKEAAAVASIQENVEKAIADYQLWQKAKIGRDINPSELISRVIRAGAKRVDVRSPVFTDITDQQVAISSAVQVQYGGIESD</sequence>
<dbReference type="Pfam" id="PF26078">
    <property type="entry name" value="Baseplate_J_M"/>
    <property type="match status" value="1"/>
</dbReference>
<dbReference type="InterPro" id="IPR058531">
    <property type="entry name" value="Baseplate_J_M"/>
</dbReference>
<feature type="domain" description="Baseplate J-like C-terminal" evidence="3">
    <location>
        <begin position="308"/>
        <end position="384"/>
    </location>
</feature>
<proteinExistence type="predicted"/>
<evidence type="ECO:0000259" key="1">
    <source>
        <dbReference type="Pfam" id="PF04865"/>
    </source>
</evidence>
<dbReference type="Proteomes" id="UP000323732">
    <property type="component" value="Unassembled WGS sequence"/>
</dbReference>
<feature type="domain" description="Baseplate protein J-like barrel" evidence="1">
    <location>
        <begin position="117"/>
        <end position="203"/>
    </location>
</feature>
<gene>
    <name evidence="4" type="ORF">FZD47_02510</name>
</gene>
<dbReference type="InterPro" id="IPR052726">
    <property type="entry name" value="Phage_Baseplate_Hub"/>
</dbReference>
<dbReference type="Pfam" id="PF04865">
    <property type="entry name" value="Baseplate_J"/>
    <property type="match status" value="1"/>
</dbReference>
<evidence type="ECO:0000313" key="4">
    <source>
        <dbReference type="EMBL" id="TYS66379.1"/>
    </source>
</evidence>
<reference evidence="4 5" key="1">
    <citation type="submission" date="2019-08" db="EMBL/GenBank/DDBJ databases">
        <title>Bacillus genomes from the desert of Cuatro Cienegas, Coahuila.</title>
        <authorList>
            <person name="Olmedo-Alvarez G."/>
        </authorList>
    </citation>
    <scope>NUCLEOTIDE SEQUENCE [LARGE SCALE GENOMIC DNA]</scope>
    <source>
        <strain evidence="4 5">CH37_1T</strain>
    </source>
</reference>
<protein>
    <submittedName>
        <fullName evidence="4">Baseplate J/gp47 family protein</fullName>
    </submittedName>
</protein>
<dbReference type="InterPro" id="IPR058530">
    <property type="entry name" value="Baseplate_J-like_C"/>
</dbReference>
<dbReference type="Pfam" id="PF26079">
    <property type="entry name" value="Baseplate_J_C"/>
    <property type="match status" value="1"/>
</dbReference>
<evidence type="ECO:0000313" key="5">
    <source>
        <dbReference type="Proteomes" id="UP000323732"/>
    </source>
</evidence>
<dbReference type="InterPro" id="IPR014507">
    <property type="entry name" value="Baseplate_assembly_J_pred"/>
</dbReference>
<evidence type="ECO:0000259" key="3">
    <source>
        <dbReference type="Pfam" id="PF26079"/>
    </source>
</evidence>
<feature type="domain" description="Baseplate J-like central" evidence="2">
    <location>
        <begin position="225"/>
        <end position="295"/>
    </location>
</feature>
<dbReference type="EMBL" id="VTES01000001">
    <property type="protein sequence ID" value="TYS66379.1"/>
    <property type="molecule type" value="Genomic_DNA"/>
</dbReference>
<name>A0A5D4STT8_9BACI</name>
<dbReference type="PANTHER" id="PTHR35862">
    <property type="entry name" value="FELS-2 PROPHAGE PROTEIN"/>
    <property type="match status" value="1"/>
</dbReference>
<dbReference type="AlphaFoldDB" id="A0A5D4STT8"/>
<evidence type="ECO:0000259" key="2">
    <source>
        <dbReference type="Pfam" id="PF26078"/>
    </source>
</evidence>
<dbReference type="InterPro" id="IPR006949">
    <property type="entry name" value="Barrel_Baseplate_J-like"/>
</dbReference>
<accession>A0A5D4STT8</accession>
<dbReference type="PIRSF" id="PIRSF020481">
    <property type="entry name" value="BAP"/>
    <property type="match status" value="1"/>
</dbReference>